<name>A0A8H3FW62_9LECA</name>
<feature type="domain" description="DUF7791" evidence="3">
    <location>
        <begin position="548"/>
        <end position="674"/>
    </location>
</feature>
<dbReference type="OrthoDB" id="443402at2759"/>
<dbReference type="InterPro" id="IPR027417">
    <property type="entry name" value="P-loop_NTPase"/>
</dbReference>
<evidence type="ECO:0000256" key="1">
    <source>
        <dbReference type="ARBA" id="ARBA00022737"/>
    </source>
</evidence>
<dbReference type="EMBL" id="CAJPDT010000070">
    <property type="protein sequence ID" value="CAF9933371.1"/>
    <property type="molecule type" value="Genomic_DNA"/>
</dbReference>
<dbReference type="Pfam" id="PF24883">
    <property type="entry name" value="NPHP3_N"/>
    <property type="match status" value="1"/>
</dbReference>
<dbReference type="PANTHER" id="PTHR10039:SF5">
    <property type="entry name" value="NACHT DOMAIN-CONTAINING PROTEIN"/>
    <property type="match status" value="1"/>
</dbReference>
<evidence type="ECO:0008006" key="6">
    <source>
        <dbReference type="Google" id="ProtNLM"/>
    </source>
</evidence>
<dbReference type="Gene3D" id="3.40.50.300">
    <property type="entry name" value="P-loop containing nucleotide triphosphate hydrolases"/>
    <property type="match status" value="1"/>
</dbReference>
<dbReference type="Pfam" id="PF25053">
    <property type="entry name" value="DUF7791"/>
    <property type="match status" value="1"/>
</dbReference>
<dbReference type="Proteomes" id="UP000664534">
    <property type="component" value="Unassembled WGS sequence"/>
</dbReference>
<evidence type="ECO:0000259" key="3">
    <source>
        <dbReference type="Pfam" id="PF25053"/>
    </source>
</evidence>
<comment type="caution">
    <text evidence="4">The sequence shown here is derived from an EMBL/GenBank/DDBJ whole genome shotgun (WGS) entry which is preliminary data.</text>
</comment>
<gene>
    <name evidence="4" type="ORF">IMSHALPRED_009330</name>
</gene>
<organism evidence="4 5">
    <name type="scientific">Imshaugia aleurites</name>
    <dbReference type="NCBI Taxonomy" id="172621"/>
    <lineage>
        <taxon>Eukaryota</taxon>
        <taxon>Fungi</taxon>
        <taxon>Dikarya</taxon>
        <taxon>Ascomycota</taxon>
        <taxon>Pezizomycotina</taxon>
        <taxon>Lecanoromycetes</taxon>
        <taxon>OSLEUM clade</taxon>
        <taxon>Lecanoromycetidae</taxon>
        <taxon>Lecanorales</taxon>
        <taxon>Lecanorineae</taxon>
        <taxon>Parmeliaceae</taxon>
        <taxon>Imshaugia</taxon>
    </lineage>
</organism>
<proteinExistence type="predicted"/>
<evidence type="ECO:0000313" key="4">
    <source>
        <dbReference type="EMBL" id="CAF9933371.1"/>
    </source>
</evidence>
<dbReference type="PANTHER" id="PTHR10039">
    <property type="entry name" value="AMELOGENIN"/>
    <property type="match status" value="1"/>
</dbReference>
<dbReference type="InterPro" id="IPR056884">
    <property type="entry name" value="NPHP3-like_N"/>
</dbReference>
<reference evidence="4" key="1">
    <citation type="submission" date="2021-03" db="EMBL/GenBank/DDBJ databases">
        <authorList>
            <person name="Tagirdzhanova G."/>
        </authorList>
    </citation>
    <scope>NUCLEOTIDE SEQUENCE</scope>
</reference>
<keyword evidence="1" id="KW-0677">Repeat</keyword>
<keyword evidence="5" id="KW-1185">Reference proteome</keyword>
<evidence type="ECO:0000313" key="5">
    <source>
        <dbReference type="Proteomes" id="UP000664534"/>
    </source>
</evidence>
<protein>
    <recommendedName>
        <fullName evidence="6">NACHT domain-containing protein</fullName>
    </recommendedName>
</protein>
<dbReference type="InterPro" id="IPR056693">
    <property type="entry name" value="DUF7791"/>
</dbReference>
<dbReference type="AlphaFoldDB" id="A0A8H3FW62"/>
<evidence type="ECO:0000259" key="2">
    <source>
        <dbReference type="Pfam" id="PF24883"/>
    </source>
</evidence>
<dbReference type="SUPFAM" id="SSF52540">
    <property type="entry name" value="P-loop containing nucleoside triphosphate hydrolases"/>
    <property type="match status" value="1"/>
</dbReference>
<accession>A0A8H3FW62</accession>
<sequence length="1101" mass="125402">MEPLSVFSLVCGVIQIVDFSTKVVQKCRELYRDGALPENEEIETMASHLTDLRTNLKLPSLRKCDELVDLAAKCSDTAQELIVEVQNLKINGTHTIRQAISKTIKTMRKKSAIDEIQRRLEKYRKLLDSRILVDLRMQFDLASVQQDRDFQRLDQKVQTMITNIAQAPKNFEELKIFMQEESKSIKYLIDDKIQQHQRNLAHDSYRKRFLKSLRFPEIHHRQERIRDAFEKTFQWIYGSQDPNKCEHSWDNFVEWLESGKGVYWINGKAGSGKSTLMNYICQDARTINSLKAWSGMKEIFTPSFFFWDMGTEMEKSIEGLLRSLIFQVLERFSTLTPGTGLVASFDNEQAECGHIAAWTERRLLATFRNVMVEAQKRACICLFIDGLDEFSGDQEALIALIAEVQTVDVKLCLSSRPHRLYIDTFGSSLQLRLQDLTDSDIRIYVSKKLQPLAQEESVMEVSGLFDDVVEKAEGVFLWVELVVKDLVNGLKNGDGLKQLENRLRLMPSDMEGLYAHILSKIDRVYTVEVAQLFRLVVERLRGSLLNVVLAMNQSFDPTAANSMQTAASLCRTAITRIPAMSAGLLEVRLWEKDFIYKEMMLCGGALSLPLGCSQSSERAEMSYYEGNACVAFLHRTAAEFLQNSQQGQHLLNRSSESSPSPHAEYVKALLTKLVLLGFPEFRDELRIGNARSEATYAIGSDVYGVEEAFGCRFVEEVMNNVALAERKTGIAQVSLCGEVDRVVSSVYQRCGFPVLKTSWYTRWGLCPGSLSPLLAKPPESRSRSVSVASFHSTKSGVATHRDSGIVETLPVDFLGLAASWGLNLYVKEMIDLQKDCPNRETLSYLICCSMWSLLYHKYFNTEWHEEEIIARRAYAVDLTAELLRLGGNPNTYIEEFSNTAWGVFLLHVPKSSNDLPKSCAMTARAFLENGADVHKRIWRHVDLPRPLESLKHHVGGDFEDSEEVCCCEEMTPGALFRRYLSWLPQFEGIKAVCLARGGHLLSSFTHIALKEKHGRCLYRPYGHAAFDGKWHGYEISERNKGYMKWGYEEKEYERDMQKVAQHYKELFENGGEVPDSCGSPDEENIYRSDIEEEFYELSAGD</sequence>
<feature type="domain" description="Nephrocystin 3-like N-terminal" evidence="2">
    <location>
        <begin position="250"/>
        <end position="416"/>
    </location>
</feature>